<dbReference type="GO" id="GO:0005516">
    <property type="term" value="F:calmodulin binding"/>
    <property type="evidence" value="ECO:0007669"/>
    <property type="project" value="UniProtKB-KW"/>
</dbReference>
<dbReference type="GO" id="GO:0033192">
    <property type="term" value="F:calmodulin-dependent protein phosphatase activity"/>
    <property type="evidence" value="ECO:0007669"/>
    <property type="project" value="InterPro"/>
</dbReference>
<dbReference type="FunFam" id="3.60.21.10:FF:000002">
    <property type="entry name" value="Serine/threonine-protein phosphatase"/>
    <property type="match status" value="1"/>
</dbReference>
<keyword evidence="14" id="KW-0472">Membrane</keyword>
<evidence type="ECO:0000256" key="8">
    <source>
        <dbReference type="ARBA" id="ARBA00022912"/>
    </source>
</evidence>
<comment type="cofactor">
    <cofactor evidence="1">
        <name>Zn(2+)</name>
        <dbReference type="ChEBI" id="CHEBI:29105"/>
    </cofactor>
</comment>
<comment type="caution">
    <text evidence="16">The sequence shown here is derived from an EMBL/GenBank/DDBJ whole genome shotgun (WGS) entry which is preliminary data.</text>
</comment>
<keyword evidence="17" id="KW-1185">Reference proteome</keyword>
<evidence type="ECO:0000256" key="12">
    <source>
        <dbReference type="RuleBase" id="RU004273"/>
    </source>
</evidence>
<keyword evidence="14" id="KW-0812">Transmembrane</keyword>
<dbReference type="EC" id="3.1.3.16" evidence="12"/>
<dbReference type="GO" id="GO:0046872">
    <property type="term" value="F:metal ion binding"/>
    <property type="evidence" value="ECO:0007669"/>
    <property type="project" value="UniProtKB-KW"/>
</dbReference>
<dbReference type="Proteomes" id="UP000824219">
    <property type="component" value="Linkage Group LG18"/>
</dbReference>
<dbReference type="Pfam" id="PF15820">
    <property type="entry name" value="ECSCR"/>
    <property type="match status" value="1"/>
</dbReference>
<keyword evidence="4" id="KW-0479">Metal-binding</keyword>
<dbReference type="SMART" id="SM00156">
    <property type="entry name" value="PP2Ac"/>
    <property type="match status" value="1"/>
</dbReference>
<evidence type="ECO:0000256" key="11">
    <source>
        <dbReference type="ARBA" id="ARBA00048336"/>
    </source>
</evidence>
<dbReference type="PRINTS" id="PR00114">
    <property type="entry name" value="STPHPHTASE"/>
</dbReference>
<evidence type="ECO:0000256" key="5">
    <source>
        <dbReference type="ARBA" id="ARBA00022801"/>
    </source>
</evidence>
<comment type="similarity">
    <text evidence="3">Belongs to the PPP phosphatase family. PP-2B subfamily.</text>
</comment>
<feature type="transmembrane region" description="Helical" evidence="14">
    <location>
        <begin position="561"/>
        <end position="583"/>
    </location>
</feature>
<evidence type="ECO:0000256" key="10">
    <source>
        <dbReference type="ARBA" id="ARBA00047761"/>
    </source>
</evidence>
<dbReference type="InterPro" id="IPR026247">
    <property type="entry name" value="ECSCR"/>
</dbReference>
<proteinExistence type="inferred from homology"/>
<dbReference type="AlphaFoldDB" id="A0A9D3SEH5"/>
<comment type="catalytic activity">
    <reaction evidence="11 12">
        <text>O-phospho-L-threonyl-[protein] + H2O = L-threonyl-[protein] + phosphate</text>
        <dbReference type="Rhea" id="RHEA:47004"/>
        <dbReference type="Rhea" id="RHEA-COMP:11060"/>
        <dbReference type="Rhea" id="RHEA-COMP:11605"/>
        <dbReference type="ChEBI" id="CHEBI:15377"/>
        <dbReference type="ChEBI" id="CHEBI:30013"/>
        <dbReference type="ChEBI" id="CHEBI:43474"/>
        <dbReference type="ChEBI" id="CHEBI:61977"/>
        <dbReference type="EC" id="3.1.3.16"/>
    </reaction>
</comment>
<evidence type="ECO:0000256" key="7">
    <source>
        <dbReference type="ARBA" id="ARBA00022860"/>
    </source>
</evidence>
<evidence type="ECO:0000256" key="9">
    <source>
        <dbReference type="ARBA" id="ARBA00023004"/>
    </source>
</evidence>
<dbReference type="PROSITE" id="PS00125">
    <property type="entry name" value="SER_THR_PHOSPHATASE"/>
    <property type="match status" value="1"/>
</dbReference>
<evidence type="ECO:0000256" key="6">
    <source>
        <dbReference type="ARBA" id="ARBA00022833"/>
    </source>
</evidence>
<keyword evidence="6" id="KW-0862">Zinc</keyword>
<gene>
    <name evidence="16" type="ORF">KOW79_015811</name>
</gene>
<evidence type="ECO:0000256" key="14">
    <source>
        <dbReference type="SAM" id="Phobius"/>
    </source>
</evidence>
<evidence type="ECO:0000256" key="4">
    <source>
        <dbReference type="ARBA" id="ARBA00022723"/>
    </source>
</evidence>
<organism evidence="16 17">
    <name type="scientific">Hemibagrus wyckioides</name>
    <dbReference type="NCBI Taxonomy" id="337641"/>
    <lineage>
        <taxon>Eukaryota</taxon>
        <taxon>Metazoa</taxon>
        <taxon>Chordata</taxon>
        <taxon>Craniata</taxon>
        <taxon>Vertebrata</taxon>
        <taxon>Euteleostomi</taxon>
        <taxon>Actinopterygii</taxon>
        <taxon>Neopterygii</taxon>
        <taxon>Teleostei</taxon>
        <taxon>Ostariophysi</taxon>
        <taxon>Siluriformes</taxon>
        <taxon>Bagridae</taxon>
        <taxon>Hemibagrus</taxon>
    </lineage>
</organism>
<keyword evidence="7" id="KW-0112">Calmodulin-binding</keyword>
<keyword evidence="9" id="KW-0408">Iron</keyword>
<evidence type="ECO:0000256" key="3">
    <source>
        <dbReference type="ARBA" id="ARBA00009905"/>
    </source>
</evidence>
<dbReference type="Gene3D" id="3.60.21.10">
    <property type="match status" value="1"/>
</dbReference>
<dbReference type="InterPro" id="IPR043360">
    <property type="entry name" value="PP2B"/>
</dbReference>
<keyword evidence="14" id="KW-1133">Transmembrane helix</keyword>
<comment type="catalytic activity">
    <reaction evidence="10">
        <text>O-phospho-L-seryl-[protein] + H2O = L-seryl-[protein] + phosphate</text>
        <dbReference type="Rhea" id="RHEA:20629"/>
        <dbReference type="Rhea" id="RHEA-COMP:9863"/>
        <dbReference type="Rhea" id="RHEA-COMP:11604"/>
        <dbReference type="ChEBI" id="CHEBI:15377"/>
        <dbReference type="ChEBI" id="CHEBI:29999"/>
        <dbReference type="ChEBI" id="CHEBI:43474"/>
        <dbReference type="ChEBI" id="CHEBI:83421"/>
        <dbReference type="EC" id="3.1.3.16"/>
    </reaction>
</comment>
<dbReference type="PANTHER" id="PTHR45673">
    <property type="entry name" value="SERINE/THREONINE-PROTEIN PHOSPHATASE 2B CATALYTIC SUBUNIT 1-RELATED"/>
    <property type="match status" value="1"/>
</dbReference>
<dbReference type="InterPro" id="IPR006186">
    <property type="entry name" value="Ser/Thr-sp_prot-phosphatase"/>
</dbReference>
<dbReference type="GO" id="GO:0097720">
    <property type="term" value="P:calcineurin-mediated signaling"/>
    <property type="evidence" value="ECO:0007669"/>
    <property type="project" value="InterPro"/>
</dbReference>
<keyword evidence="8" id="KW-0904">Protein phosphatase</keyword>
<reference evidence="16 17" key="1">
    <citation type="submission" date="2021-06" db="EMBL/GenBank/DDBJ databases">
        <title>Chromosome-level genome assembly of the red-tail catfish (Hemibagrus wyckioides).</title>
        <authorList>
            <person name="Shao F."/>
        </authorList>
    </citation>
    <scope>NUCLEOTIDE SEQUENCE [LARGE SCALE GENOMIC DNA]</scope>
    <source>
        <strain evidence="16">EC202008001</strain>
        <tissue evidence="16">Blood</tissue>
    </source>
</reference>
<evidence type="ECO:0000256" key="1">
    <source>
        <dbReference type="ARBA" id="ARBA00001947"/>
    </source>
</evidence>
<evidence type="ECO:0000313" key="16">
    <source>
        <dbReference type="EMBL" id="KAG7321396.1"/>
    </source>
</evidence>
<dbReference type="InterPro" id="IPR029052">
    <property type="entry name" value="Metallo-depent_PP-like"/>
</dbReference>
<keyword evidence="5 12" id="KW-0378">Hydrolase</keyword>
<sequence length="650" mass="72656">MSNADMVLNATDRVVKSVPFPLSHRLTMKEVFDCEGKPRVDLLKAHLTKEGRVEEAVALRIVNEGAAILRQEKTMLDIEAPVTVCGDIHGQFFDLMKLFEVGGSPATTRYLFLGDYVDRGYFSIECVLYLWSLKILYPKTLFLLRGNHECRHLTEYFTFKQECKIKYSEQVYDSCMDAFDCLPLAALMNQQFLCVHGGLSPEVHTLDDIKKLDRFKEPPAFGPMCDLLWSDPLEDFGNEKSQEYFSHNTVRGCSYFYSYPAVCEFLQNNNLLSVIRAHEAQDAGYRMYRKSQTTGFPSLITIFSAPNYLDVYNNKAAVLKYENNVMNIRQFNCSPHPYWLPNFMDVFTWSLPFVGEKVTEMLVNVLSICSDDELMNDGDEIFDANAAAARKEVIRNKIRAIGKMAKMFSVLREESENVLTLKGLTPTGMLPSGVLSGGKQTLQSATIEAIEAIETEASDGEAIRGFSPQHKISSFEEAKGLDRINERMPPRKDGVNHVGHSMGKMNMSEANVPGVTVGTNTTDKNQSTDTDTSGGMMTLSPNHTRGDASPTQTPDNGLSTLAFGVMSFILILIIVMVILVTVVNLRGRCSNTKDDGVKNYGSVISEGQIRHSEERESIMLVSMRTLNTDTDTDSVRLSSIFSSAPDSEYQ</sequence>
<dbReference type="Pfam" id="PF00149">
    <property type="entry name" value="Metallophos"/>
    <property type="match status" value="1"/>
</dbReference>
<dbReference type="SUPFAM" id="SSF56300">
    <property type="entry name" value="Metallo-dependent phosphatases"/>
    <property type="match status" value="1"/>
</dbReference>
<dbReference type="InterPro" id="IPR041751">
    <property type="entry name" value="MPP_PP2B"/>
</dbReference>
<dbReference type="OrthoDB" id="5593063at2759"/>
<accession>A0A9D3SEH5</accession>
<protein>
    <recommendedName>
        <fullName evidence="12">Serine/threonine-protein phosphatase</fullName>
        <ecNumber evidence="12">3.1.3.16</ecNumber>
    </recommendedName>
</protein>
<feature type="compositionally biased region" description="Polar residues" evidence="13">
    <location>
        <begin position="523"/>
        <end position="553"/>
    </location>
</feature>
<comment type="cofactor">
    <cofactor evidence="2">
        <name>Fe(3+)</name>
        <dbReference type="ChEBI" id="CHEBI:29034"/>
    </cofactor>
</comment>
<evidence type="ECO:0000313" key="17">
    <source>
        <dbReference type="Proteomes" id="UP000824219"/>
    </source>
</evidence>
<name>A0A9D3SEH5_9TELE</name>
<dbReference type="EMBL" id="JAHKSW010000018">
    <property type="protein sequence ID" value="KAG7321396.1"/>
    <property type="molecule type" value="Genomic_DNA"/>
</dbReference>
<dbReference type="InterPro" id="IPR004843">
    <property type="entry name" value="Calcineurin-like_PHP"/>
</dbReference>
<evidence type="ECO:0000259" key="15">
    <source>
        <dbReference type="PROSITE" id="PS00125"/>
    </source>
</evidence>
<evidence type="ECO:0000256" key="2">
    <source>
        <dbReference type="ARBA" id="ARBA00001965"/>
    </source>
</evidence>
<feature type="region of interest" description="Disordered" evidence="13">
    <location>
        <begin position="516"/>
        <end position="553"/>
    </location>
</feature>
<feature type="domain" description="Serine/threonine specific protein phosphatases" evidence="15">
    <location>
        <begin position="144"/>
        <end position="149"/>
    </location>
</feature>
<evidence type="ECO:0000256" key="13">
    <source>
        <dbReference type="SAM" id="MobiDB-lite"/>
    </source>
</evidence>
<dbReference type="CDD" id="cd07416">
    <property type="entry name" value="MPP_PP2B"/>
    <property type="match status" value="1"/>
</dbReference>